<evidence type="ECO:0000256" key="1">
    <source>
        <dbReference type="SAM" id="MobiDB-lite"/>
    </source>
</evidence>
<evidence type="ECO:0000313" key="3">
    <source>
        <dbReference type="Proteomes" id="UP000660668"/>
    </source>
</evidence>
<dbReference type="AlphaFoldDB" id="A0A930YJY4"/>
<accession>A0A930YJY4</accession>
<proteinExistence type="predicted"/>
<name>A0A930YJY4_9ACTN</name>
<dbReference type="Proteomes" id="UP000660668">
    <property type="component" value="Unassembled WGS sequence"/>
</dbReference>
<feature type="compositionally biased region" description="Basic and acidic residues" evidence="1">
    <location>
        <begin position="391"/>
        <end position="409"/>
    </location>
</feature>
<dbReference type="EMBL" id="JADKPO010000032">
    <property type="protein sequence ID" value="MBF4769812.1"/>
    <property type="molecule type" value="Genomic_DNA"/>
</dbReference>
<dbReference type="RefSeq" id="WP_194697959.1">
    <property type="nucleotide sequence ID" value="NZ_JADKPO010000032.1"/>
</dbReference>
<protein>
    <submittedName>
        <fullName evidence="2">Uncharacterized protein</fullName>
    </submittedName>
</protein>
<gene>
    <name evidence="2" type="ORF">ISU10_18740</name>
</gene>
<sequence>MPVHAPEAPGRLGQAVEVMAMQTYLTDLDSWVRYRKDELDELDAAALSSRGTLVGKDDLTDDMTLSMALWKAVSDRLQLLMAVWDGGRVLEPERERLSTLIHGRLDATLDPAVLATSARESVTAPGTTSGALAVSLPEACRLSDALAGQLRQRLALDPAADANAARVKDLRAGLDRLRDQVSLEPDSSRPKAQSTWDDLAARITDVTERLQRGGDVGGLLGPLENDTARFERDLIVGGAERRDNRDRAAAAAELREDLLARSAALEQLAARCVEAVDPAPKYAVPDVEALGPVPDSASELATYRTRLGRVADAMNLAHASYAAALAAHDDLVARLDGLVLKATAQRDHDPDLAQAESTAREVLARRPCPVAVATALVDAYAAWATYSQARDPARDPARDQSRSSKEARR</sequence>
<comment type="caution">
    <text evidence="2">The sequence shown here is derived from an EMBL/GenBank/DDBJ whole genome shotgun (WGS) entry which is preliminary data.</text>
</comment>
<keyword evidence="3" id="KW-1185">Reference proteome</keyword>
<reference evidence="2" key="1">
    <citation type="submission" date="2020-11" db="EMBL/GenBank/DDBJ databases">
        <title>Nocardioides cynanchi sp. nov., isolated from soil of rhizosphere of Cynanchum wilfordii.</title>
        <authorList>
            <person name="Lee J.-S."/>
            <person name="Suh M.K."/>
            <person name="Kim J.-S."/>
        </authorList>
    </citation>
    <scope>NUCLEOTIDE SEQUENCE</scope>
    <source>
        <strain evidence="2">KCTC 19276</strain>
    </source>
</reference>
<evidence type="ECO:0000313" key="2">
    <source>
        <dbReference type="EMBL" id="MBF4769812.1"/>
    </source>
</evidence>
<feature type="region of interest" description="Disordered" evidence="1">
    <location>
        <begin position="388"/>
        <end position="409"/>
    </location>
</feature>
<organism evidence="2 3">
    <name type="scientific">Nocardioides agariphilus</name>
    <dbReference type="NCBI Taxonomy" id="433664"/>
    <lineage>
        <taxon>Bacteria</taxon>
        <taxon>Bacillati</taxon>
        <taxon>Actinomycetota</taxon>
        <taxon>Actinomycetes</taxon>
        <taxon>Propionibacteriales</taxon>
        <taxon>Nocardioidaceae</taxon>
        <taxon>Nocardioides</taxon>
    </lineage>
</organism>